<dbReference type="RefSeq" id="WP_212012210.1">
    <property type="nucleotide sequence ID" value="NZ_JAAFYZ010000091.1"/>
</dbReference>
<dbReference type="Proteomes" id="UP000730482">
    <property type="component" value="Unassembled WGS sequence"/>
</dbReference>
<feature type="transmembrane region" description="Helical" evidence="1">
    <location>
        <begin position="60"/>
        <end position="77"/>
    </location>
</feature>
<evidence type="ECO:0008006" key="4">
    <source>
        <dbReference type="Google" id="ProtNLM"/>
    </source>
</evidence>
<feature type="transmembrane region" description="Helical" evidence="1">
    <location>
        <begin position="151"/>
        <end position="170"/>
    </location>
</feature>
<keyword evidence="1" id="KW-0812">Transmembrane</keyword>
<organism evidence="2 3">
    <name type="scientific">Catenulispora pinistramenti</name>
    <dbReference type="NCBI Taxonomy" id="2705254"/>
    <lineage>
        <taxon>Bacteria</taxon>
        <taxon>Bacillati</taxon>
        <taxon>Actinomycetota</taxon>
        <taxon>Actinomycetes</taxon>
        <taxon>Catenulisporales</taxon>
        <taxon>Catenulisporaceae</taxon>
        <taxon>Catenulispora</taxon>
    </lineage>
</organism>
<dbReference type="Pfam" id="PF03988">
    <property type="entry name" value="DUF347"/>
    <property type="match status" value="4"/>
</dbReference>
<evidence type="ECO:0000313" key="2">
    <source>
        <dbReference type="EMBL" id="MBS2550092.1"/>
    </source>
</evidence>
<evidence type="ECO:0000256" key="1">
    <source>
        <dbReference type="SAM" id="Phobius"/>
    </source>
</evidence>
<feature type="transmembrane region" description="Helical" evidence="1">
    <location>
        <begin position="233"/>
        <end position="257"/>
    </location>
</feature>
<gene>
    <name evidence="2" type="ORF">KGQ19_24810</name>
</gene>
<name>A0ABS5KVK6_9ACTN</name>
<protein>
    <recommendedName>
        <fullName evidence="4">Membrane-anchored protein</fullName>
    </recommendedName>
</protein>
<keyword evidence="1" id="KW-0472">Membrane</keyword>
<dbReference type="EMBL" id="JAAFYZ010000091">
    <property type="protein sequence ID" value="MBS2550092.1"/>
    <property type="molecule type" value="Genomic_DNA"/>
</dbReference>
<sequence length="266" mass="28699">MTTELTGRRADGSARRGSAPTAALSKVPEVTLIFWITKILTTGMGETTSDFLNQKWDPKIMVSLSGLVLAGVIWVQFKAPRYSAWIYWAAVVMVSVFGTMCADVLHVAFGVPYAVSTAFFAVALAAIFVLWYRVEGTLSIHSITTPRRELFYWLTVVTTFALGTAVGDLTATTLKLGYFSSGVMFAVLFAVPAVAYKLGLNGIVAFWFAYVVTRPFGASFADWMGVSVKRGGLAWGTGPVSLVLLGIIVVLVAVLAVTKMDVGKRE</sequence>
<comment type="caution">
    <text evidence="2">The sequence shown here is derived from an EMBL/GenBank/DDBJ whole genome shotgun (WGS) entry which is preliminary data.</text>
</comment>
<keyword evidence="1" id="KW-1133">Transmembrane helix</keyword>
<dbReference type="InterPro" id="IPR007136">
    <property type="entry name" value="DUF347"/>
</dbReference>
<accession>A0ABS5KVK6</accession>
<keyword evidence="3" id="KW-1185">Reference proteome</keyword>
<feature type="transmembrane region" description="Helical" evidence="1">
    <location>
        <begin position="111"/>
        <end position="131"/>
    </location>
</feature>
<feature type="transmembrane region" description="Helical" evidence="1">
    <location>
        <begin position="84"/>
        <end position="105"/>
    </location>
</feature>
<proteinExistence type="predicted"/>
<reference evidence="2 3" key="1">
    <citation type="submission" date="2020-02" db="EMBL/GenBank/DDBJ databases">
        <title>Acidophilic actinobacteria isolated from forest soil.</title>
        <authorList>
            <person name="Golinska P."/>
        </authorList>
    </citation>
    <scope>NUCLEOTIDE SEQUENCE [LARGE SCALE GENOMIC DNA]</scope>
    <source>
        <strain evidence="2 3">NL8</strain>
    </source>
</reference>
<evidence type="ECO:0000313" key="3">
    <source>
        <dbReference type="Proteomes" id="UP000730482"/>
    </source>
</evidence>